<dbReference type="SMART" id="SM01036">
    <property type="entry name" value="BP28CT"/>
    <property type="match status" value="1"/>
</dbReference>
<keyword evidence="4" id="KW-0698">rRNA processing</keyword>
<evidence type="ECO:0000313" key="9">
    <source>
        <dbReference type="Proteomes" id="UP001058974"/>
    </source>
</evidence>
<dbReference type="InterPro" id="IPR012954">
    <property type="entry name" value="BP28_C_dom"/>
</dbReference>
<name>A0A9D4Y6W6_PEA</name>
<dbReference type="EMBL" id="JAMSHJ010000002">
    <property type="protein sequence ID" value="KAI5433024.1"/>
    <property type="molecule type" value="Genomic_DNA"/>
</dbReference>
<keyword evidence="6" id="KW-0687">Ribonucleoprotein</keyword>
<dbReference type="PANTHER" id="PTHR13457:SF1">
    <property type="entry name" value="HEAT REPEAT-CONTAINING PROTEIN 1"/>
    <property type="match status" value="1"/>
</dbReference>
<dbReference type="Pfam" id="PF08146">
    <property type="entry name" value="BP28CT"/>
    <property type="match status" value="1"/>
</dbReference>
<dbReference type="GO" id="GO:0034455">
    <property type="term" value="C:t-UTP complex"/>
    <property type="evidence" value="ECO:0007669"/>
    <property type="project" value="TreeGrafter"/>
</dbReference>
<dbReference type="Gramene" id="Psat02G0035600-T1">
    <property type="protein sequence ID" value="KAI5433024.1"/>
    <property type="gene ID" value="KIW84_020356"/>
</dbReference>
<dbReference type="InterPro" id="IPR056384">
    <property type="entry name" value="ARM_At3g06530"/>
</dbReference>
<sequence length="2138" mass="238764">MATSIASQLEAIRSIAHVDSAPLRRPFTRPSILFDPKEAADINIESIFTIALQGLEVLISNDERFRNYKNDLFSHRSKELDRELMGIEQNNQLNVLINSYLKLVSGFFILPSALQTLEYLIRRHKIHVYNNEDLILCALPYHDTHAFVRVVQILDIRNGTWGFLEGVKVSGAPPPRMVIVQQCLRDKGVLEVLCNYASPSKKFQPSKNVIGFCTAVFIELLGTVVTVDDDIVKRILPFVVSGLQSGVKGLSDHKASSLMIVGLLGNKAALASKLLNILIRSVAEVAREEANELIDLHWFRLSLIALINLVQSQNVQILPIKALEILKELRDLPGVLLELSKEFNIEKFLVVLLDSLIDCSSKDEYCQQALLSLIEKVPINDSVHHVVTKILSTCVKLSQKVDDSISLMSAGWAKKILIIVNTKYPSELRGAVNHFLQNNKAHSKKDDSLYKILCKMLDGNLDSSSDISESKVWFALYHPKADVRRTTLRDINSSGILKTKAFVSEGLVDIQEAILRQLDDKDLTVVQAALNVDGLQNVLGASKLIETLQTVLRRCVGKLLSGSTDNVSLTGEVAVTCLKKAISYFHDHSDYLKNIAAMIFPLLLAMPQTQGLNLKALVLLNKFNWPLYQNVAVSSSEETTPILGSLSSINLKVINNLASNFMAHPEDNIVWFVESCNDSELSKTLFFFVLLQSLLLVKSKGDGFSALFKSVFPILKAELESLVNAGDVLLDEFNSEMLDWDCSSFFDHLLYANLRPLNAKVMVCIFWRLISALMSAESSGNRLDDSMIKDLFVFFASSKFKHAFREHLHFLAAQCSVSPARLLSKFFTDEGVPVAVQVESLQCYAFLCSLSQDKWQTELLAEFPSILVPLAGDDQTVRVASMKCIDELRALWCRIERSGKKNGNNATWFHFLGELLLLLDQQKTLILSDKKFLPSLFASTLGSSCHNILVPQNMENRFDQPTKERILEFILGSALKFSNYGKLMILSSLKGVGYAIMHPNIAPVLSRSIEQYYDDRSKSSQKISNTRTKIMCLLLESCVMSSPSGGDDLQDPLLKTLQLDDMTSDDPAYLEPCISVLNKLNSQFYTGLQNKVKENLFRALVFLCRSANGDVQSATKEALMRIDINFSTVGHILDLILAPKCGIVRSADDKTKKRQKLTTDQEAELPTNDICRIDDPVYLLSSLLDVLLLKKDITNRHFLLDPLFKLLSKVFSEEWVNDTLSFEEGSSQPSSSPSESIIHIQQTLLIILEDIIMSLKSITALNEKLTDEINIKLLIECARTTNVLVTRNHIFSLLSAVIKVLPEKVFEHILDILPVIGVSAVTQIDSHSKHVFEDLISAIVPCWLSKTDDVEKLLKVFIDIFPEIVEHRRLSIVLHLLRTLGEGKSLSSLLILLFSSLVSRKASLFVNIQTPDALSFCTKEWEYKLAVQICEQFTSMTWLPSLVIIFEQRGNTNVDRSIFLELFLAMQFSLQKLQDPELLFKLESGEDTVVIQAALGGLMEHVVFLLHLVDARKKQLNFPVIMRKELKETTRALVRNITMVMIPSVYFKSIIKLLHHSDKNVGKKALGLLCDAARNHEKVSLALKDSKGSRSRSSFPWLHMDESSQESLDKMCLEILQVLGDSSNTSLKVAAVSALEVLAERFPSNSSIFGVCLGSITKCITSHNLAVTSSCLRTSAALINVLGPKALAELPQIMDNVMKSSRIVLSSQDLKPKTNDVLSVSIEPHFISVLVTLEAVVDKLGGFLNPYLTNIMELLVLHPEYVSGMYPKVDSRAHGLRKLLAGKIPVRLALQPLLKLYPAAVEAGDKSLKVVFDMLATFIGAMDRSSIVAFHGKIFDFCLAALDLRRQSPRSVQNIDLVEKGVMSAMLALTLKLTESMFKPLFVKSIEWAESVVDETASAGSMDRAISFYGMVNKLAENHRSLFVPYFKYLLGSCVRHLGDCGDSNVSSLSRKKKKAKIMDDDVKETSSLSIKGWHLRTLVLSSLHKCFLYDTGSLKFLESSNFQMLLKPIVSQLVLDPPASIDDNSLSIPGVKEFDDLLVVCIGQMAVTAGSDLLWKPLNHEVLMQTRSEKTRTRILGLRIIKHFVDNLKEEYLVLLAETIPFLGELLEDVELSVKSLAQEILQEMESMSGESLRQYL</sequence>
<dbReference type="Gramene" id="PSAT_LOCUS10650_t1">
    <property type="protein sequence ID" value="CAL5190618.1"/>
    <property type="gene ID" value="PSAT_LOCUS10650"/>
</dbReference>
<dbReference type="Pfam" id="PF24477">
    <property type="entry name" value="ARM_At3g06530"/>
    <property type="match status" value="1"/>
</dbReference>
<dbReference type="PANTHER" id="PTHR13457">
    <property type="entry name" value="BAP28"/>
    <property type="match status" value="1"/>
</dbReference>
<keyword evidence="5" id="KW-0539">Nucleus</keyword>
<dbReference type="InterPro" id="IPR056473">
    <property type="entry name" value="HEAT_Utp10/HEAT1"/>
</dbReference>
<dbReference type="InterPro" id="IPR016024">
    <property type="entry name" value="ARM-type_fold"/>
</dbReference>
<evidence type="ECO:0000259" key="7">
    <source>
        <dbReference type="SMART" id="SM01036"/>
    </source>
</evidence>
<comment type="caution">
    <text evidence="8">The sequence shown here is derived from an EMBL/GenBank/DDBJ whole genome shotgun (WGS) entry which is preliminary data.</text>
</comment>
<comment type="similarity">
    <text evidence="2">Belongs to the HEATR1/UTP10 family.</text>
</comment>
<accession>A0A9D4Y6W6</accession>
<evidence type="ECO:0000256" key="2">
    <source>
        <dbReference type="ARBA" id="ARBA00010559"/>
    </source>
</evidence>
<dbReference type="Pfam" id="PF12397">
    <property type="entry name" value="U3snoRNP10"/>
    <property type="match status" value="1"/>
</dbReference>
<dbReference type="GO" id="GO:0000462">
    <property type="term" value="P:maturation of SSU-rRNA from tricistronic rRNA transcript (SSU-rRNA, 5.8S rRNA, LSU-rRNA)"/>
    <property type="evidence" value="ECO:0007669"/>
    <property type="project" value="TreeGrafter"/>
</dbReference>
<dbReference type="Gene3D" id="1.25.10.10">
    <property type="entry name" value="Leucine-rich Repeat Variant"/>
    <property type="match status" value="1"/>
</dbReference>
<comment type="subcellular location">
    <subcellularLocation>
        <location evidence="1">Nucleus</location>
        <location evidence="1">Nucleolus</location>
    </subcellularLocation>
</comment>
<evidence type="ECO:0000256" key="6">
    <source>
        <dbReference type="ARBA" id="ARBA00023274"/>
    </source>
</evidence>
<reference evidence="8 9" key="1">
    <citation type="journal article" date="2022" name="Nat. Genet.">
        <title>Improved pea reference genome and pan-genome highlight genomic features and evolutionary characteristics.</title>
        <authorList>
            <person name="Yang T."/>
            <person name="Liu R."/>
            <person name="Luo Y."/>
            <person name="Hu S."/>
            <person name="Wang D."/>
            <person name="Wang C."/>
            <person name="Pandey M.K."/>
            <person name="Ge S."/>
            <person name="Xu Q."/>
            <person name="Li N."/>
            <person name="Li G."/>
            <person name="Huang Y."/>
            <person name="Saxena R.K."/>
            <person name="Ji Y."/>
            <person name="Li M."/>
            <person name="Yan X."/>
            <person name="He Y."/>
            <person name="Liu Y."/>
            <person name="Wang X."/>
            <person name="Xiang C."/>
            <person name="Varshney R.K."/>
            <person name="Ding H."/>
            <person name="Gao S."/>
            <person name="Zong X."/>
        </authorList>
    </citation>
    <scope>NUCLEOTIDE SEQUENCE [LARGE SCALE GENOMIC DNA]</scope>
    <source>
        <strain evidence="8 9">cv. Zhongwan 6</strain>
    </source>
</reference>
<dbReference type="OrthoDB" id="31183at2759"/>
<dbReference type="Proteomes" id="UP001058974">
    <property type="component" value="Chromosome 2"/>
</dbReference>
<dbReference type="GO" id="GO:0032040">
    <property type="term" value="C:small-subunit processome"/>
    <property type="evidence" value="ECO:0007669"/>
    <property type="project" value="TreeGrafter"/>
</dbReference>
<evidence type="ECO:0000256" key="5">
    <source>
        <dbReference type="ARBA" id="ARBA00023242"/>
    </source>
</evidence>
<protein>
    <recommendedName>
        <fullName evidence="7">BP28 C-terminal domain-containing protein</fullName>
    </recommendedName>
</protein>
<proteinExistence type="inferred from homology"/>
<gene>
    <name evidence="8" type="ORF">KIW84_020356</name>
</gene>
<dbReference type="InterPro" id="IPR022125">
    <property type="entry name" value="U3snoRNP10_N"/>
</dbReference>
<evidence type="ECO:0000256" key="4">
    <source>
        <dbReference type="ARBA" id="ARBA00022552"/>
    </source>
</evidence>
<dbReference type="InterPro" id="IPR011989">
    <property type="entry name" value="ARM-like"/>
</dbReference>
<feature type="domain" description="BP28 C-terminal" evidence="7">
    <location>
        <begin position="1824"/>
        <end position="1995"/>
    </location>
</feature>
<dbReference type="GO" id="GO:0030686">
    <property type="term" value="C:90S preribosome"/>
    <property type="evidence" value="ECO:0007669"/>
    <property type="project" value="TreeGrafter"/>
</dbReference>
<keyword evidence="3" id="KW-0690">Ribosome biogenesis</keyword>
<keyword evidence="9" id="KW-1185">Reference proteome</keyword>
<dbReference type="SUPFAM" id="SSF48371">
    <property type="entry name" value="ARM repeat"/>
    <property type="match status" value="2"/>
</dbReference>
<dbReference type="InterPro" id="IPR040191">
    <property type="entry name" value="UTP10"/>
</dbReference>
<dbReference type="GO" id="GO:0030515">
    <property type="term" value="F:snoRNA binding"/>
    <property type="evidence" value="ECO:0007669"/>
    <property type="project" value="TreeGrafter"/>
</dbReference>
<organism evidence="8 9">
    <name type="scientific">Pisum sativum</name>
    <name type="common">Garden pea</name>
    <name type="synonym">Lathyrus oleraceus</name>
    <dbReference type="NCBI Taxonomy" id="3888"/>
    <lineage>
        <taxon>Eukaryota</taxon>
        <taxon>Viridiplantae</taxon>
        <taxon>Streptophyta</taxon>
        <taxon>Embryophyta</taxon>
        <taxon>Tracheophyta</taxon>
        <taxon>Spermatophyta</taxon>
        <taxon>Magnoliopsida</taxon>
        <taxon>eudicotyledons</taxon>
        <taxon>Gunneridae</taxon>
        <taxon>Pentapetalae</taxon>
        <taxon>rosids</taxon>
        <taxon>fabids</taxon>
        <taxon>Fabales</taxon>
        <taxon>Fabaceae</taxon>
        <taxon>Papilionoideae</taxon>
        <taxon>50 kb inversion clade</taxon>
        <taxon>NPAAA clade</taxon>
        <taxon>Hologalegina</taxon>
        <taxon>IRL clade</taxon>
        <taxon>Fabeae</taxon>
        <taxon>Lathyrus</taxon>
    </lineage>
</organism>
<dbReference type="Pfam" id="PF23243">
    <property type="entry name" value="HEAT_HEATR1"/>
    <property type="match status" value="1"/>
</dbReference>
<evidence type="ECO:0000256" key="3">
    <source>
        <dbReference type="ARBA" id="ARBA00022517"/>
    </source>
</evidence>
<dbReference type="GO" id="GO:0045943">
    <property type="term" value="P:positive regulation of transcription by RNA polymerase I"/>
    <property type="evidence" value="ECO:0007669"/>
    <property type="project" value="TreeGrafter"/>
</dbReference>
<evidence type="ECO:0000256" key="1">
    <source>
        <dbReference type="ARBA" id="ARBA00004604"/>
    </source>
</evidence>
<evidence type="ECO:0000313" key="8">
    <source>
        <dbReference type="EMBL" id="KAI5433024.1"/>
    </source>
</evidence>